<dbReference type="AlphaFoldDB" id="A0A830C0Y4"/>
<name>A0A830C0Y4_9LAMI</name>
<dbReference type="EMBL" id="BMAC01000201">
    <property type="protein sequence ID" value="GFP89753.1"/>
    <property type="molecule type" value="Genomic_DNA"/>
</dbReference>
<sequence>MATNPATNFVQLNAPTHFPIKLTSANFQVWSRQIQSTLIRFDLVGYIDGTQKVPSQFTDTAQQVVNPEYLLWFRQDQILVSALLGSCSDTIQPIISSAQTASDAWKRLTMSYANTSRGRVISLKAKLAKNSKGSKSVIEFLHEMRAIADDLALAQSPISEEDLVVHVITQLGDEFNSIVAALRVRETPIAFSELSNILTDFERMMKENEAVHQSLLATANVTQKHTFKHQNSDR</sequence>
<evidence type="ECO:0000313" key="1">
    <source>
        <dbReference type="EMBL" id="GFP89753.1"/>
    </source>
</evidence>
<dbReference type="OrthoDB" id="1938465at2759"/>
<comment type="caution">
    <text evidence="1">The sequence shown here is derived from an EMBL/GenBank/DDBJ whole genome shotgun (WGS) entry which is preliminary data.</text>
</comment>
<organism evidence="1 2">
    <name type="scientific">Phtheirospermum japonicum</name>
    <dbReference type="NCBI Taxonomy" id="374723"/>
    <lineage>
        <taxon>Eukaryota</taxon>
        <taxon>Viridiplantae</taxon>
        <taxon>Streptophyta</taxon>
        <taxon>Embryophyta</taxon>
        <taxon>Tracheophyta</taxon>
        <taxon>Spermatophyta</taxon>
        <taxon>Magnoliopsida</taxon>
        <taxon>eudicotyledons</taxon>
        <taxon>Gunneridae</taxon>
        <taxon>Pentapetalae</taxon>
        <taxon>asterids</taxon>
        <taxon>lamiids</taxon>
        <taxon>Lamiales</taxon>
        <taxon>Orobanchaceae</taxon>
        <taxon>Orobanchaceae incertae sedis</taxon>
        <taxon>Phtheirospermum</taxon>
    </lineage>
</organism>
<dbReference type="PANTHER" id="PTHR47481:SF43">
    <property type="entry name" value="RETROTRANSPOSON COPIA-LIKE N-TERMINAL DOMAIN-CONTAINING PROTEIN"/>
    <property type="match status" value="1"/>
</dbReference>
<evidence type="ECO:0000313" key="2">
    <source>
        <dbReference type="Proteomes" id="UP000653305"/>
    </source>
</evidence>
<dbReference type="PANTHER" id="PTHR47481">
    <property type="match status" value="1"/>
</dbReference>
<accession>A0A830C0Y4</accession>
<keyword evidence="2" id="KW-1185">Reference proteome</keyword>
<dbReference type="Proteomes" id="UP000653305">
    <property type="component" value="Unassembled WGS sequence"/>
</dbReference>
<proteinExistence type="predicted"/>
<reference evidence="1" key="1">
    <citation type="submission" date="2020-07" db="EMBL/GenBank/DDBJ databases">
        <title>Ethylene signaling mediates host invasion by parasitic plants.</title>
        <authorList>
            <person name="Yoshida S."/>
        </authorList>
    </citation>
    <scope>NUCLEOTIDE SEQUENCE</scope>
    <source>
        <strain evidence="1">Okayama</strain>
    </source>
</reference>
<protein>
    <submittedName>
        <fullName evidence="1">Uncharacterized protein</fullName>
    </submittedName>
</protein>
<gene>
    <name evidence="1" type="ORF">PHJA_001119100</name>
</gene>
<dbReference type="Pfam" id="PF14223">
    <property type="entry name" value="Retrotran_gag_2"/>
    <property type="match status" value="1"/>
</dbReference>